<dbReference type="GO" id="GO:0016705">
    <property type="term" value="F:oxidoreductase activity, acting on paired donors, with incorporation or reduction of molecular oxygen"/>
    <property type="evidence" value="ECO:0007669"/>
    <property type="project" value="InterPro"/>
</dbReference>
<evidence type="ECO:0000256" key="7">
    <source>
        <dbReference type="ARBA" id="ARBA00023033"/>
    </source>
</evidence>
<feature type="binding site" description="axial binding residue" evidence="8">
    <location>
        <position position="492"/>
    </location>
    <ligand>
        <name>heme</name>
        <dbReference type="ChEBI" id="CHEBI:30413"/>
    </ligand>
    <ligandPart>
        <name>Fe</name>
        <dbReference type="ChEBI" id="CHEBI:18248"/>
    </ligandPart>
</feature>
<keyword evidence="11" id="KW-1185">Reference proteome</keyword>
<dbReference type="PROSITE" id="PS00086">
    <property type="entry name" value="CYTOCHROME_P450"/>
    <property type="match status" value="1"/>
</dbReference>
<dbReference type="PANTHER" id="PTHR46206">
    <property type="entry name" value="CYTOCHROME P450"/>
    <property type="match status" value="1"/>
</dbReference>
<evidence type="ECO:0000256" key="4">
    <source>
        <dbReference type="ARBA" id="ARBA00022723"/>
    </source>
</evidence>
<dbReference type="GO" id="GO:0020037">
    <property type="term" value="F:heme binding"/>
    <property type="evidence" value="ECO:0007669"/>
    <property type="project" value="InterPro"/>
</dbReference>
<keyword evidence="5 9" id="KW-0560">Oxidoreductase</keyword>
<evidence type="ECO:0000256" key="3">
    <source>
        <dbReference type="ARBA" id="ARBA00022617"/>
    </source>
</evidence>
<dbReference type="Pfam" id="PF00067">
    <property type="entry name" value="p450"/>
    <property type="match status" value="1"/>
</dbReference>
<dbReference type="EMBL" id="ML996578">
    <property type="protein sequence ID" value="KAF2755100.1"/>
    <property type="molecule type" value="Genomic_DNA"/>
</dbReference>
<proteinExistence type="inferred from homology"/>
<evidence type="ECO:0000256" key="6">
    <source>
        <dbReference type="ARBA" id="ARBA00023004"/>
    </source>
</evidence>
<evidence type="ECO:0000313" key="10">
    <source>
        <dbReference type="EMBL" id="KAF2755100.1"/>
    </source>
</evidence>
<keyword evidence="4 8" id="KW-0479">Metal-binding</keyword>
<dbReference type="Proteomes" id="UP000799437">
    <property type="component" value="Unassembled WGS sequence"/>
</dbReference>
<evidence type="ECO:0000256" key="9">
    <source>
        <dbReference type="RuleBase" id="RU000461"/>
    </source>
</evidence>
<dbReference type="InterPro" id="IPR036396">
    <property type="entry name" value="Cyt_P450_sf"/>
</dbReference>
<evidence type="ECO:0000256" key="8">
    <source>
        <dbReference type="PIRSR" id="PIRSR602403-1"/>
    </source>
</evidence>
<dbReference type="PANTHER" id="PTHR46206:SF1">
    <property type="entry name" value="P450, PUTATIVE (EUROFUNG)-RELATED"/>
    <property type="match status" value="1"/>
</dbReference>
<dbReference type="InterPro" id="IPR001128">
    <property type="entry name" value="Cyt_P450"/>
</dbReference>
<keyword evidence="3 8" id="KW-0349">Heme</keyword>
<dbReference type="GeneID" id="54485609"/>
<dbReference type="InterPro" id="IPR002403">
    <property type="entry name" value="Cyt_P450_E_grp-IV"/>
</dbReference>
<keyword evidence="6 8" id="KW-0408">Iron</keyword>
<dbReference type="CDD" id="cd11041">
    <property type="entry name" value="CYP503A1-like"/>
    <property type="match status" value="1"/>
</dbReference>
<comment type="similarity">
    <text evidence="2 9">Belongs to the cytochrome P450 family.</text>
</comment>
<evidence type="ECO:0000256" key="2">
    <source>
        <dbReference type="ARBA" id="ARBA00010617"/>
    </source>
</evidence>
<dbReference type="Gene3D" id="1.10.630.10">
    <property type="entry name" value="Cytochrome P450"/>
    <property type="match status" value="1"/>
</dbReference>
<reference evidence="10" key="1">
    <citation type="journal article" date="2020" name="Stud. Mycol.">
        <title>101 Dothideomycetes genomes: a test case for predicting lifestyles and emergence of pathogens.</title>
        <authorList>
            <person name="Haridas S."/>
            <person name="Albert R."/>
            <person name="Binder M."/>
            <person name="Bloem J."/>
            <person name="Labutti K."/>
            <person name="Salamov A."/>
            <person name="Andreopoulos B."/>
            <person name="Baker S."/>
            <person name="Barry K."/>
            <person name="Bills G."/>
            <person name="Bluhm B."/>
            <person name="Cannon C."/>
            <person name="Castanera R."/>
            <person name="Culley D."/>
            <person name="Daum C."/>
            <person name="Ezra D."/>
            <person name="Gonzalez J."/>
            <person name="Henrissat B."/>
            <person name="Kuo A."/>
            <person name="Liang C."/>
            <person name="Lipzen A."/>
            <person name="Lutzoni F."/>
            <person name="Magnuson J."/>
            <person name="Mondo S."/>
            <person name="Nolan M."/>
            <person name="Ohm R."/>
            <person name="Pangilinan J."/>
            <person name="Park H.-J."/>
            <person name="Ramirez L."/>
            <person name="Alfaro M."/>
            <person name="Sun H."/>
            <person name="Tritt A."/>
            <person name="Yoshinaga Y."/>
            <person name="Zwiers L.-H."/>
            <person name="Turgeon B."/>
            <person name="Goodwin S."/>
            <person name="Spatafora J."/>
            <person name="Crous P."/>
            <person name="Grigoriev I."/>
        </authorList>
    </citation>
    <scope>NUCLEOTIDE SEQUENCE</scope>
    <source>
        <strain evidence="10">CBS 121739</strain>
    </source>
</reference>
<dbReference type="InterPro" id="IPR017972">
    <property type="entry name" value="Cyt_P450_CS"/>
</dbReference>
<gene>
    <name evidence="10" type="ORF">EJ05DRAFT_478909</name>
</gene>
<comment type="cofactor">
    <cofactor evidence="1 8">
        <name>heme</name>
        <dbReference type="ChEBI" id="CHEBI:30413"/>
    </cofactor>
</comment>
<dbReference type="GO" id="GO:0005506">
    <property type="term" value="F:iron ion binding"/>
    <property type="evidence" value="ECO:0007669"/>
    <property type="project" value="InterPro"/>
</dbReference>
<evidence type="ECO:0000313" key="11">
    <source>
        <dbReference type="Proteomes" id="UP000799437"/>
    </source>
</evidence>
<evidence type="ECO:0000256" key="1">
    <source>
        <dbReference type="ARBA" id="ARBA00001971"/>
    </source>
</evidence>
<dbReference type="SUPFAM" id="SSF48264">
    <property type="entry name" value="Cytochrome P450"/>
    <property type="match status" value="1"/>
</dbReference>
<dbReference type="GO" id="GO:0004497">
    <property type="term" value="F:monooxygenase activity"/>
    <property type="evidence" value="ECO:0007669"/>
    <property type="project" value="UniProtKB-KW"/>
</dbReference>
<accession>A0A6A6VZG8</accession>
<dbReference type="OrthoDB" id="1844152at2759"/>
<organism evidence="10 11">
    <name type="scientific">Pseudovirgaria hyperparasitica</name>
    <dbReference type="NCBI Taxonomy" id="470096"/>
    <lineage>
        <taxon>Eukaryota</taxon>
        <taxon>Fungi</taxon>
        <taxon>Dikarya</taxon>
        <taxon>Ascomycota</taxon>
        <taxon>Pezizomycotina</taxon>
        <taxon>Dothideomycetes</taxon>
        <taxon>Dothideomycetes incertae sedis</taxon>
        <taxon>Acrospermales</taxon>
        <taxon>Acrospermaceae</taxon>
        <taxon>Pseudovirgaria</taxon>
    </lineage>
</organism>
<name>A0A6A6VZG8_9PEZI</name>
<dbReference type="PRINTS" id="PR00465">
    <property type="entry name" value="EP450IV"/>
</dbReference>
<evidence type="ECO:0000256" key="5">
    <source>
        <dbReference type="ARBA" id="ARBA00023002"/>
    </source>
</evidence>
<dbReference type="AlphaFoldDB" id="A0A6A6VZG8"/>
<sequence>MALTSAFEAAIERITVDPILFGPLILCFAFFAWSQFTRRSLVPEDLPWLRKKGGFLFFGDIRLRFEGLVHVRDWLSDGYSNYSKQGKSYIYRTFVGTPEIIIPKEQVSWLLEYPDEAVSVHEMHREMMGADWTYGHPDIIRTNFHEHVIHRNLARKMTPAAIMEIWDEVVCSINDTWGYGTNEWKELCVYDNALELIPRISNRLFVGTSLCRNTEFLKGMCLYADDVFRSAALIGLIPAFLKPVLAPLICIPNKKHYAQSARYLVPFVEKRFADMDRKEKNPGWDWQEPNDYIQWHINQAKSEGRTQELEPDMVSRYTAMLNFAAIHTTVFSLTNIMLDLVGSDPAKGFWEGIREEVERVYAEEKGVWTKPALNRLIRTDSAIRESLRLRSFLTRGVKRKVLIPHGAYNKTEGWTAPQNAHIAVDAHSIHHDPEIYPNPEEFDAFRFSRPREEIEAKQGAIVDYEEVLRSKNLSMVTTGATFLPWGHGRHACPGRFFVSHELKMMFAYMVMNYDIEPLPQRPDNVWIGYNVLPPMKATIRVKRKTDTVRHY</sequence>
<keyword evidence="7 9" id="KW-0503">Monooxygenase</keyword>
<protein>
    <submittedName>
        <fullName evidence="10">Cytochrome P450</fullName>
    </submittedName>
</protein>
<dbReference type="RefSeq" id="XP_033597551.1">
    <property type="nucleotide sequence ID" value="XM_033744555.1"/>
</dbReference>